<feature type="region of interest" description="Disordered" evidence="1">
    <location>
        <begin position="173"/>
        <end position="192"/>
    </location>
</feature>
<feature type="region of interest" description="Disordered" evidence="1">
    <location>
        <begin position="1"/>
        <end position="28"/>
    </location>
</feature>
<name>A0A6A6V7Z3_9PLEO</name>
<reference evidence="2" key="1">
    <citation type="journal article" date="2020" name="Stud. Mycol.">
        <title>101 Dothideomycetes genomes: a test case for predicting lifestyles and emergence of pathogens.</title>
        <authorList>
            <person name="Haridas S."/>
            <person name="Albert R."/>
            <person name="Binder M."/>
            <person name="Bloem J."/>
            <person name="Labutti K."/>
            <person name="Salamov A."/>
            <person name="Andreopoulos B."/>
            <person name="Baker S."/>
            <person name="Barry K."/>
            <person name="Bills G."/>
            <person name="Bluhm B."/>
            <person name="Cannon C."/>
            <person name="Castanera R."/>
            <person name="Culley D."/>
            <person name="Daum C."/>
            <person name="Ezra D."/>
            <person name="Gonzalez J."/>
            <person name="Henrissat B."/>
            <person name="Kuo A."/>
            <person name="Liang C."/>
            <person name="Lipzen A."/>
            <person name="Lutzoni F."/>
            <person name="Magnuson J."/>
            <person name="Mondo S."/>
            <person name="Nolan M."/>
            <person name="Ohm R."/>
            <person name="Pangilinan J."/>
            <person name="Park H.-J."/>
            <person name="Ramirez L."/>
            <person name="Alfaro M."/>
            <person name="Sun H."/>
            <person name="Tritt A."/>
            <person name="Yoshinaga Y."/>
            <person name="Zwiers L.-H."/>
            <person name="Turgeon B."/>
            <person name="Goodwin S."/>
            <person name="Spatafora J."/>
            <person name="Crous P."/>
            <person name="Grigoriev I."/>
        </authorList>
    </citation>
    <scope>NUCLEOTIDE SEQUENCE</scope>
    <source>
        <strain evidence="2">CBS 119925</strain>
    </source>
</reference>
<proteinExistence type="predicted"/>
<organism evidence="2 3">
    <name type="scientific">Sporormia fimetaria CBS 119925</name>
    <dbReference type="NCBI Taxonomy" id="1340428"/>
    <lineage>
        <taxon>Eukaryota</taxon>
        <taxon>Fungi</taxon>
        <taxon>Dikarya</taxon>
        <taxon>Ascomycota</taxon>
        <taxon>Pezizomycotina</taxon>
        <taxon>Dothideomycetes</taxon>
        <taxon>Pleosporomycetidae</taxon>
        <taxon>Pleosporales</taxon>
        <taxon>Sporormiaceae</taxon>
        <taxon>Sporormia</taxon>
    </lineage>
</organism>
<sequence>MPSQNDCASALFPPPPSTRRPSTDDSLFNVDNGIWRITTLPRRRKDYMSCRGQPGASKSRESCVCVQRAPDKEQAQQRTPTPISGYPLAPPHPSTRHAVSAPACTRETVICLVRLSPQPSDSVPLLTRSLCMSQPAAHLSALHIRHNSSPGPLSVDRRCEPHLNHDELAQLASQLSPRTRSPIGISKKRHVL</sequence>
<evidence type="ECO:0000313" key="3">
    <source>
        <dbReference type="Proteomes" id="UP000799440"/>
    </source>
</evidence>
<accession>A0A6A6V7Z3</accession>
<dbReference type="Proteomes" id="UP000799440">
    <property type="component" value="Unassembled WGS sequence"/>
</dbReference>
<evidence type="ECO:0000313" key="2">
    <source>
        <dbReference type="EMBL" id="KAF2746782.1"/>
    </source>
</evidence>
<protein>
    <submittedName>
        <fullName evidence="2">Uncharacterized protein</fullName>
    </submittedName>
</protein>
<keyword evidence="3" id="KW-1185">Reference proteome</keyword>
<evidence type="ECO:0000256" key="1">
    <source>
        <dbReference type="SAM" id="MobiDB-lite"/>
    </source>
</evidence>
<dbReference type="AlphaFoldDB" id="A0A6A6V7Z3"/>
<gene>
    <name evidence="2" type="ORF">M011DRAFT_78708</name>
</gene>
<dbReference type="EMBL" id="MU006576">
    <property type="protein sequence ID" value="KAF2746782.1"/>
    <property type="molecule type" value="Genomic_DNA"/>
</dbReference>